<dbReference type="OrthoDB" id="9785695at2"/>
<reference evidence="3 4" key="1">
    <citation type="submission" date="2019-03" db="EMBL/GenBank/DDBJ databases">
        <title>Genomic Encyclopedia of Archaeal and Bacterial Type Strains, Phase II (KMG-II): from individual species to whole genera.</title>
        <authorList>
            <person name="Goeker M."/>
        </authorList>
    </citation>
    <scope>NUCLEOTIDE SEQUENCE [LARGE SCALE GENOMIC DNA]</scope>
    <source>
        <strain evidence="3 4">DSM 15388</strain>
    </source>
</reference>
<evidence type="ECO:0000256" key="2">
    <source>
        <dbReference type="PIRSR" id="PIRSR600760-2"/>
    </source>
</evidence>
<dbReference type="Gene3D" id="3.40.190.80">
    <property type="match status" value="1"/>
</dbReference>
<feature type="binding site" evidence="2">
    <location>
        <position position="204"/>
    </location>
    <ligand>
        <name>Mg(2+)</name>
        <dbReference type="ChEBI" id="CHEBI:18420"/>
        <label>1</label>
        <note>catalytic</note>
    </ligand>
</feature>
<dbReference type="Gene3D" id="3.30.540.10">
    <property type="entry name" value="Fructose-1,6-Bisphosphatase, subunit A, domain 1"/>
    <property type="match status" value="1"/>
</dbReference>
<dbReference type="RefSeq" id="WP_132700808.1">
    <property type="nucleotide sequence ID" value="NZ_SLZR01000004.1"/>
</dbReference>
<proteinExistence type="inferred from homology"/>
<dbReference type="GO" id="GO:0046872">
    <property type="term" value="F:metal ion binding"/>
    <property type="evidence" value="ECO:0007669"/>
    <property type="project" value="UniProtKB-KW"/>
</dbReference>
<dbReference type="GO" id="GO:0007165">
    <property type="term" value="P:signal transduction"/>
    <property type="evidence" value="ECO:0007669"/>
    <property type="project" value="TreeGrafter"/>
</dbReference>
<keyword evidence="4" id="KW-1185">Reference proteome</keyword>
<dbReference type="InterPro" id="IPR000760">
    <property type="entry name" value="Inositol_monophosphatase-like"/>
</dbReference>
<keyword evidence="2" id="KW-0460">Magnesium</keyword>
<dbReference type="GO" id="GO:0006020">
    <property type="term" value="P:inositol metabolic process"/>
    <property type="evidence" value="ECO:0007669"/>
    <property type="project" value="TreeGrafter"/>
</dbReference>
<accession>A0A4R3I9J7</accession>
<dbReference type="GO" id="GO:0008934">
    <property type="term" value="F:inositol monophosphate 1-phosphatase activity"/>
    <property type="evidence" value="ECO:0007669"/>
    <property type="project" value="TreeGrafter"/>
</dbReference>
<feature type="binding site" evidence="2">
    <location>
        <position position="86"/>
    </location>
    <ligand>
        <name>Mg(2+)</name>
        <dbReference type="ChEBI" id="CHEBI:18420"/>
        <label>1</label>
        <note>catalytic</note>
    </ligand>
</feature>
<evidence type="ECO:0000256" key="1">
    <source>
        <dbReference type="ARBA" id="ARBA00009759"/>
    </source>
</evidence>
<dbReference type="Pfam" id="PF00459">
    <property type="entry name" value="Inositol_P"/>
    <property type="match status" value="1"/>
</dbReference>
<gene>
    <name evidence="3" type="ORF">BCF53_104137</name>
</gene>
<comment type="caution">
    <text evidence="3">The sequence shown here is derived from an EMBL/GenBank/DDBJ whole genome shotgun (WGS) entry which is preliminary data.</text>
</comment>
<organism evidence="3 4">
    <name type="scientific">Reinekea marinisedimentorum</name>
    <dbReference type="NCBI Taxonomy" id="230495"/>
    <lineage>
        <taxon>Bacteria</taxon>
        <taxon>Pseudomonadati</taxon>
        <taxon>Pseudomonadota</taxon>
        <taxon>Gammaproteobacteria</taxon>
        <taxon>Oceanospirillales</taxon>
        <taxon>Saccharospirillaceae</taxon>
        <taxon>Reinekea</taxon>
    </lineage>
</organism>
<keyword evidence="2" id="KW-0479">Metal-binding</keyword>
<evidence type="ECO:0000313" key="4">
    <source>
        <dbReference type="Proteomes" id="UP000295793"/>
    </source>
</evidence>
<comment type="similarity">
    <text evidence="1">Belongs to the inositol monophosphatase superfamily.</text>
</comment>
<dbReference type="SUPFAM" id="SSF56655">
    <property type="entry name" value="Carbohydrate phosphatase"/>
    <property type="match status" value="1"/>
</dbReference>
<dbReference type="PANTHER" id="PTHR20854:SF4">
    <property type="entry name" value="INOSITOL-1-MONOPHOSPHATASE-RELATED"/>
    <property type="match status" value="1"/>
</dbReference>
<dbReference type="PANTHER" id="PTHR20854">
    <property type="entry name" value="INOSITOL MONOPHOSPHATASE"/>
    <property type="match status" value="1"/>
</dbReference>
<evidence type="ECO:0000313" key="3">
    <source>
        <dbReference type="EMBL" id="TCS42033.1"/>
    </source>
</evidence>
<dbReference type="EMBL" id="SLZR01000004">
    <property type="protein sequence ID" value="TCS42033.1"/>
    <property type="molecule type" value="Genomic_DNA"/>
</dbReference>
<dbReference type="PRINTS" id="PR00377">
    <property type="entry name" value="IMPHPHTASES"/>
</dbReference>
<dbReference type="AlphaFoldDB" id="A0A4R3I9J7"/>
<protein>
    <submittedName>
        <fullName evidence="3">Fructose-1,6-bisphosphatase/inositol monophosphatase family enzyme</fullName>
    </submittedName>
</protein>
<sequence length="248" mass="27204">MQPILAIALRAAQSAADKLNYTVLNILSLTADGDSRMDVFNKSIEDAAWRARKTIRNAHTQHHIDSVQLGLEESRDWDRQSRWVIDVACGEENLRNGLPGFVVNVALYTKDKIDCVAIVDPMTGDYMTAFKGRGVQFSDKRVRVEAAPLKEAICAIETKDIHVLSNWHQKVKALRVSGCALQNFVNLAAGRINIAVAQNMSPSDMASAMLIAQESGALTGDANGRPVKMDKGELMAAAPKLFKQLMAR</sequence>
<comment type="cofactor">
    <cofactor evidence="2">
        <name>Mg(2+)</name>
        <dbReference type="ChEBI" id="CHEBI:18420"/>
    </cofactor>
</comment>
<dbReference type="Proteomes" id="UP000295793">
    <property type="component" value="Unassembled WGS sequence"/>
</dbReference>
<name>A0A4R3I9J7_9GAMM</name>